<evidence type="ECO:0000313" key="13">
    <source>
        <dbReference type="EMBL" id="KAG9241136.1"/>
    </source>
</evidence>
<dbReference type="FunFam" id="2.30.29.150:FF:000001">
    <property type="entry name" value="Fact complex subunit ssrp1"/>
    <property type="match status" value="1"/>
</dbReference>
<dbReference type="EMBL" id="MU254265">
    <property type="protein sequence ID" value="KAG9241136.1"/>
    <property type="molecule type" value="Genomic_DNA"/>
</dbReference>
<keyword evidence="3 10" id="KW-0235">DNA replication</keyword>
<dbReference type="PANTHER" id="PTHR45849:SF1">
    <property type="entry name" value="FACT COMPLEX SUBUNIT SSRP1"/>
    <property type="match status" value="1"/>
</dbReference>
<keyword evidence="4 10" id="KW-0227">DNA damage</keyword>
<keyword evidence="6 10" id="KW-0804">Transcription</keyword>
<evidence type="ECO:0000256" key="3">
    <source>
        <dbReference type="ARBA" id="ARBA00022705"/>
    </source>
</evidence>
<comment type="similarity">
    <text evidence="1 10">Belongs to the SSRP1 family.</text>
</comment>
<dbReference type="Proteomes" id="UP000887226">
    <property type="component" value="Unassembled WGS sequence"/>
</dbReference>
<dbReference type="FunFam" id="2.30.29.30:FF:000146">
    <property type="entry name" value="FACT complex subunit POB3"/>
    <property type="match status" value="1"/>
</dbReference>
<dbReference type="InterPro" id="IPR050454">
    <property type="entry name" value="RTT106/SSRP1_HistChap/FACT"/>
</dbReference>
<dbReference type="GO" id="GO:0035101">
    <property type="term" value="C:FACT complex"/>
    <property type="evidence" value="ECO:0007669"/>
    <property type="project" value="TreeGrafter"/>
</dbReference>
<dbReference type="OrthoDB" id="498543at2759"/>
<dbReference type="PRINTS" id="PR00887">
    <property type="entry name" value="SSRCOGNITION"/>
</dbReference>
<feature type="domain" description="Histone chaperone RTT106/FACT complex subunit SPT16-like middle" evidence="12">
    <location>
        <begin position="386"/>
        <end position="480"/>
    </location>
</feature>
<dbReference type="CDD" id="cd13231">
    <property type="entry name" value="PH2_SSRP1-like"/>
    <property type="match status" value="1"/>
</dbReference>
<name>A0A9P7YWV5_9HELO</name>
<dbReference type="Pfam" id="PF08512">
    <property type="entry name" value="Rttp106-like_middle"/>
    <property type="match status" value="1"/>
</dbReference>
<evidence type="ECO:0000256" key="6">
    <source>
        <dbReference type="ARBA" id="ARBA00023163"/>
    </source>
</evidence>
<dbReference type="Gene3D" id="2.30.29.30">
    <property type="entry name" value="Pleckstrin-homology domain (PH domain)/Phosphotyrosine-binding domain (PTB)"/>
    <property type="match status" value="2"/>
</dbReference>
<dbReference type="PANTHER" id="PTHR45849">
    <property type="entry name" value="FACT COMPLEX SUBUNIT SSRP1"/>
    <property type="match status" value="1"/>
</dbReference>
<dbReference type="InterPro" id="IPR035417">
    <property type="entry name" value="SSRP1/POB3_N"/>
</dbReference>
<dbReference type="InterPro" id="IPR013719">
    <property type="entry name" value="RTT106/SPT16-like_middle_dom"/>
</dbReference>
<dbReference type="InterPro" id="IPR048993">
    <property type="entry name" value="SSRP1-like_PH1"/>
</dbReference>
<dbReference type="InterPro" id="IPR038167">
    <property type="entry name" value="SSRP1_sf"/>
</dbReference>
<evidence type="ECO:0000256" key="10">
    <source>
        <dbReference type="RuleBase" id="RU364013"/>
    </source>
</evidence>
<organism evidence="13 14">
    <name type="scientific">Calycina marina</name>
    <dbReference type="NCBI Taxonomy" id="1763456"/>
    <lineage>
        <taxon>Eukaryota</taxon>
        <taxon>Fungi</taxon>
        <taxon>Dikarya</taxon>
        <taxon>Ascomycota</taxon>
        <taxon>Pezizomycotina</taxon>
        <taxon>Leotiomycetes</taxon>
        <taxon>Helotiales</taxon>
        <taxon>Pezizellaceae</taxon>
        <taxon>Calycina</taxon>
    </lineage>
</organism>
<evidence type="ECO:0000313" key="14">
    <source>
        <dbReference type="Proteomes" id="UP000887226"/>
    </source>
</evidence>
<comment type="subcellular location">
    <subcellularLocation>
        <location evidence="10">Nucleus</location>
    </subcellularLocation>
    <subcellularLocation>
        <location evidence="10">Chromosome</location>
    </subcellularLocation>
</comment>
<dbReference type="GO" id="GO:0006260">
    <property type="term" value="P:DNA replication"/>
    <property type="evidence" value="ECO:0007669"/>
    <property type="project" value="UniProtKB-KW"/>
</dbReference>
<dbReference type="AlphaFoldDB" id="A0A9P7YWV5"/>
<dbReference type="CDD" id="cd13229">
    <property type="entry name" value="PH_TFIIH"/>
    <property type="match status" value="1"/>
</dbReference>
<reference evidence="13" key="1">
    <citation type="journal article" date="2021" name="IMA Fungus">
        <title>Genomic characterization of three marine fungi, including Emericellopsis atlantica sp. nov. with signatures of a generalist lifestyle and marine biomass degradation.</title>
        <authorList>
            <person name="Hagestad O.C."/>
            <person name="Hou L."/>
            <person name="Andersen J.H."/>
            <person name="Hansen E.H."/>
            <person name="Altermark B."/>
            <person name="Li C."/>
            <person name="Kuhnert E."/>
            <person name="Cox R.J."/>
            <person name="Crous P.W."/>
            <person name="Spatafora J.W."/>
            <person name="Lail K."/>
            <person name="Amirebrahimi M."/>
            <person name="Lipzen A."/>
            <person name="Pangilinan J."/>
            <person name="Andreopoulos W."/>
            <person name="Hayes R.D."/>
            <person name="Ng V."/>
            <person name="Grigoriev I.V."/>
            <person name="Jackson S.A."/>
            <person name="Sutton T.D.S."/>
            <person name="Dobson A.D.W."/>
            <person name="Rama T."/>
        </authorList>
    </citation>
    <scope>NUCLEOTIDE SEQUENCE</scope>
    <source>
        <strain evidence="13">TRa3180A</strain>
    </source>
</reference>
<dbReference type="InterPro" id="IPR000969">
    <property type="entry name" value="SSRP1/POB3"/>
</dbReference>
<evidence type="ECO:0000256" key="7">
    <source>
        <dbReference type="ARBA" id="ARBA00023204"/>
    </source>
</evidence>
<comment type="caution">
    <text evidence="13">The sequence shown here is derived from an EMBL/GenBank/DDBJ whole genome shotgun (WGS) entry which is preliminary data.</text>
</comment>
<evidence type="ECO:0000259" key="12">
    <source>
        <dbReference type="SMART" id="SM01287"/>
    </source>
</evidence>
<dbReference type="InterPro" id="IPR011993">
    <property type="entry name" value="PH-like_dom_sf"/>
</dbReference>
<keyword evidence="5 10" id="KW-0805">Transcription regulation</keyword>
<dbReference type="Pfam" id="PF17292">
    <property type="entry name" value="POB3_N"/>
    <property type="match status" value="1"/>
</dbReference>
<evidence type="ECO:0000256" key="1">
    <source>
        <dbReference type="ARBA" id="ARBA00010060"/>
    </source>
</evidence>
<gene>
    <name evidence="13" type="ORF">BJ878DRAFT_246817</name>
</gene>
<keyword evidence="8 10" id="KW-0539">Nucleus</keyword>
<comment type="function">
    <text evidence="9 10">Component of the FACT complex, a general chromatin factor that acts to reorganize nucleosomes. The FACT complex is involved in multiple processes that require DNA as a template such as mRNA elongation, DNA replication and DNA repair. During transcription elongation the FACT complex acts as a histone chaperone that both destabilizes and restores nucleosomal structure. It facilitates the passage of RNA polymerase II and transcription by promoting the dissociation of one histone H2A-H2B dimer from the nucleosome, then subsequently promotes the reestablishment of the nucleosome following the passage of RNA polymerase II.</text>
</comment>
<dbReference type="CDD" id="cd13230">
    <property type="entry name" value="PH1_SSRP1-like"/>
    <property type="match status" value="1"/>
</dbReference>
<sequence length="572" mass="63688">MESFDGIYLDLSQEPGKCRFAENGFGWKPSAGETYTLDAGNIAGAQWSRAAKGYEVKILHRDSSVIQLDGFAQEDFDRLSKIFKNWYNTNLDHKEHALRGWNWGKGEFGKAELAFNVQNRPAFEIPYSEILNTNLAGKNEVAVEFIMPTTGETGTKENLGGARGKGKKTGAGKDQLVEMRFYIPGLASVTKDEPGSEEEGEAKSGSEEGGGGKKRKKETEEHNAANIFYDTLMQKADIGEVAGDTYATFLDVLHLTPRGRFDIDMFETSFRLRGKTYDYKIQYETIKKCMFLPKPDELHNMICIALDPPLRQGQTKYPFLVMQFKKDEEITLDLNMTEEVAKEKYGGKLLLHYEQPLYHVVTQVFRGLAGKKINQPAKDFMSHHGQHGIKCSIKASEGFLYCLEKAFMFVPKPATYIAFDSIISITFSRVGGAVSASRTFDITVHGKNGQGDNQFSNINREEQKPLEEFFKLKNLRVKNEMDDDGGALLAAALRDPDMASSDDEVVAARADRGSADEDDESTDEDFKSDSESDVAEEYDSAHESSGSDSDAEGAASDKEMTERPKKKAKTGN</sequence>
<dbReference type="Gene3D" id="2.30.29.220">
    <property type="entry name" value="Structure-specific recognition protein (SSRP1)"/>
    <property type="match status" value="1"/>
</dbReference>
<dbReference type="SUPFAM" id="SSF50729">
    <property type="entry name" value="PH domain-like"/>
    <property type="match status" value="1"/>
</dbReference>
<dbReference type="SMART" id="SM01287">
    <property type="entry name" value="Rtt106"/>
    <property type="match status" value="1"/>
</dbReference>
<dbReference type="Gene3D" id="2.30.29.150">
    <property type="match status" value="1"/>
</dbReference>
<accession>A0A9P7YWV5</accession>
<feature type="compositionally biased region" description="Low complexity" evidence="11">
    <location>
        <begin position="543"/>
        <end position="554"/>
    </location>
</feature>
<keyword evidence="2 10" id="KW-0158">Chromosome</keyword>
<proteinExistence type="inferred from homology"/>
<evidence type="ECO:0000256" key="8">
    <source>
        <dbReference type="ARBA" id="ARBA00023242"/>
    </source>
</evidence>
<keyword evidence="7 10" id="KW-0234">DNA repair</keyword>
<keyword evidence="14" id="KW-1185">Reference proteome</keyword>
<dbReference type="GO" id="GO:0006281">
    <property type="term" value="P:DNA repair"/>
    <property type="evidence" value="ECO:0007669"/>
    <property type="project" value="UniProtKB-KW"/>
</dbReference>
<dbReference type="Pfam" id="PF21103">
    <property type="entry name" value="PH1_SSRP1-like"/>
    <property type="match status" value="1"/>
</dbReference>
<evidence type="ECO:0000256" key="11">
    <source>
        <dbReference type="SAM" id="MobiDB-lite"/>
    </source>
</evidence>
<feature type="region of interest" description="Disordered" evidence="11">
    <location>
        <begin position="188"/>
        <end position="219"/>
    </location>
</feature>
<feature type="region of interest" description="Disordered" evidence="11">
    <location>
        <begin position="499"/>
        <end position="572"/>
    </location>
</feature>
<dbReference type="GO" id="GO:0042393">
    <property type="term" value="F:histone binding"/>
    <property type="evidence" value="ECO:0007669"/>
    <property type="project" value="TreeGrafter"/>
</dbReference>
<dbReference type="InterPro" id="IPR024954">
    <property type="entry name" value="SSRP1_DD"/>
</dbReference>
<dbReference type="GO" id="GO:0031491">
    <property type="term" value="F:nucleosome binding"/>
    <property type="evidence" value="ECO:0007669"/>
    <property type="project" value="TreeGrafter"/>
</dbReference>
<evidence type="ECO:0000256" key="9">
    <source>
        <dbReference type="ARBA" id="ARBA00025370"/>
    </source>
</evidence>
<evidence type="ECO:0000256" key="2">
    <source>
        <dbReference type="ARBA" id="ARBA00022454"/>
    </source>
</evidence>
<dbReference type="Pfam" id="PF03531">
    <property type="entry name" value="SSrecog"/>
    <property type="match status" value="1"/>
</dbReference>
<dbReference type="FunFam" id="2.30.29.220:FF:000003">
    <property type="entry name" value="FACT complex subunit POB3"/>
    <property type="match status" value="1"/>
</dbReference>
<evidence type="ECO:0000256" key="4">
    <source>
        <dbReference type="ARBA" id="ARBA00022763"/>
    </source>
</evidence>
<dbReference type="GO" id="GO:0003677">
    <property type="term" value="F:DNA binding"/>
    <property type="evidence" value="ECO:0007669"/>
    <property type="project" value="InterPro"/>
</dbReference>
<evidence type="ECO:0000256" key="5">
    <source>
        <dbReference type="ARBA" id="ARBA00023015"/>
    </source>
</evidence>
<protein>
    <recommendedName>
        <fullName evidence="10">FACT complex subunit POB3</fullName>
    </recommendedName>
</protein>